<evidence type="ECO:0000256" key="1">
    <source>
        <dbReference type="PROSITE-ProRule" id="PRU01211"/>
    </source>
</evidence>
<evidence type="ECO:0000259" key="2">
    <source>
        <dbReference type="PROSITE" id="PS51864"/>
    </source>
</evidence>
<dbReference type="PRINTS" id="PR00480">
    <property type="entry name" value="ASTACIN"/>
</dbReference>
<accession>A0ABQ2KWS2</accession>
<dbReference type="EMBL" id="BMNE01000009">
    <property type="protein sequence ID" value="GGN95606.1"/>
    <property type="molecule type" value="Genomic_DNA"/>
</dbReference>
<dbReference type="InterPro" id="IPR024079">
    <property type="entry name" value="MetalloPept_cat_dom_sf"/>
</dbReference>
<dbReference type="SMART" id="SM00235">
    <property type="entry name" value="ZnMc"/>
    <property type="match status" value="1"/>
</dbReference>
<evidence type="ECO:0000313" key="4">
    <source>
        <dbReference type="Proteomes" id="UP000658127"/>
    </source>
</evidence>
<feature type="domain" description="Peptidase M12A" evidence="2">
    <location>
        <begin position="72"/>
        <end position="262"/>
    </location>
</feature>
<dbReference type="Proteomes" id="UP000658127">
    <property type="component" value="Unassembled WGS sequence"/>
</dbReference>
<dbReference type="RefSeq" id="WP_189033828.1">
    <property type="nucleotide sequence ID" value="NZ_BMNE01000009.1"/>
</dbReference>
<name>A0ABQ2KWS2_9NOCA</name>
<dbReference type="SUPFAM" id="SSF55486">
    <property type="entry name" value="Metalloproteases ('zincins'), catalytic domain"/>
    <property type="match status" value="1"/>
</dbReference>
<dbReference type="NCBIfam" id="NF045530">
    <property type="entry name" value="LegP"/>
    <property type="match status" value="1"/>
</dbReference>
<dbReference type="InterPro" id="IPR001506">
    <property type="entry name" value="Peptidase_M12A"/>
</dbReference>
<keyword evidence="1" id="KW-0479">Metal-binding</keyword>
<dbReference type="Gene3D" id="2.120.10.70">
    <property type="entry name" value="Fucose-specific lectin"/>
    <property type="match status" value="2"/>
</dbReference>
<dbReference type="PANTHER" id="PTHR10127">
    <property type="entry name" value="DISCOIDIN, CUB, EGF, LAMININ , AND ZINC METALLOPROTEASE DOMAIN CONTAINING"/>
    <property type="match status" value="1"/>
</dbReference>
<dbReference type="InterPro" id="IPR034035">
    <property type="entry name" value="Astacin-like_dom"/>
</dbReference>
<organism evidence="3 4">
    <name type="scientific">Nocardia rhizosphaerihabitans</name>
    <dbReference type="NCBI Taxonomy" id="1691570"/>
    <lineage>
        <taxon>Bacteria</taxon>
        <taxon>Bacillati</taxon>
        <taxon>Actinomycetota</taxon>
        <taxon>Actinomycetes</taxon>
        <taxon>Mycobacteriales</taxon>
        <taxon>Nocardiaceae</taxon>
        <taxon>Nocardia</taxon>
    </lineage>
</organism>
<comment type="caution">
    <text evidence="1">Lacks conserved residue(s) required for the propagation of feature annotation.</text>
</comment>
<gene>
    <name evidence="3" type="ORF">GCM10011610_59780</name>
</gene>
<sequence>MIIEDTVPTTADMDDTGEFHSGPEAGTTLIPSVNHGLREVPYAAVDDLAIFEGDIVLGTLAEIAARQGQEGIAISGAHFRWPSAVVPYEVDPALPGQQRITDAVAHWNARTRLRFVPRTSVHADYVRFVPSTASRSPVGRQGGMQTIELTAGAPTGTVIHEMGHAIGLWHEQSREDRERFVEVRLANVTAANRHNFAQHITDGDDIGGYDFGSIMHYPATAFSTNGQATIVPRVTLPPGVTMGQRTALSTGDVQAAHTIYPNWSGVGDRWRSIGGVFPRTARVSATARRTDHLDLFITGNDGRVYTSWWHAGSEWSGAGDRWRNIGGIFPAGAAVASVARTSNNLDVFTVGNDGRVYTSWWQAGSDWSGIGDRWRNIGGVFPRTAKVSAVARTANNLDLFITGNDGRVYTSWWQQGSDWSGIGDRWRNIGGVFPPNAPVASVARKSDILDLFITGNDGRVYTSWWQAGSDWSGIGDRWRNIGGVFPAGAPVTVVARTETILDLFITGNDGCVYTSWWQAGSDWSGIGNRWRNIGGVFPPGAPVAAVARTANNLDLFITGNDGRVYTSWWQAGSDWSGIGNRWRNIGGVFPVGGPVAAVARSAGELDAFTTGNDGRVYTSWWEQ</sequence>
<dbReference type="InterPro" id="IPR006026">
    <property type="entry name" value="Peptidase_Metallo"/>
</dbReference>
<dbReference type="SUPFAM" id="SSF89372">
    <property type="entry name" value="Fucose-specific lectin"/>
    <property type="match status" value="2"/>
</dbReference>
<comment type="caution">
    <text evidence="3">The sequence shown here is derived from an EMBL/GenBank/DDBJ whole genome shotgun (WGS) entry which is preliminary data.</text>
</comment>
<dbReference type="Pfam" id="PF01400">
    <property type="entry name" value="Astacin"/>
    <property type="match status" value="1"/>
</dbReference>
<evidence type="ECO:0000313" key="3">
    <source>
        <dbReference type="EMBL" id="GGN95606.1"/>
    </source>
</evidence>
<feature type="binding site" evidence="1">
    <location>
        <position position="170"/>
    </location>
    <ligand>
        <name>Zn(2+)</name>
        <dbReference type="ChEBI" id="CHEBI:29105"/>
        <note>catalytic</note>
    </ligand>
</feature>
<keyword evidence="1" id="KW-0482">Metalloprotease</keyword>
<proteinExistence type="predicted"/>
<dbReference type="Gene3D" id="3.40.390.10">
    <property type="entry name" value="Collagenase (Catalytic Domain)"/>
    <property type="match status" value="1"/>
</dbReference>
<dbReference type="CDD" id="cd04280">
    <property type="entry name" value="ZnMc_astacin_like"/>
    <property type="match status" value="1"/>
</dbReference>
<dbReference type="PROSITE" id="PS51864">
    <property type="entry name" value="ASTACIN"/>
    <property type="match status" value="1"/>
</dbReference>
<feature type="binding site" evidence="1">
    <location>
        <position position="160"/>
    </location>
    <ligand>
        <name>Zn(2+)</name>
        <dbReference type="ChEBI" id="CHEBI:29105"/>
        <note>catalytic</note>
    </ligand>
</feature>
<feature type="binding site" evidence="1">
    <location>
        <position position="164"/>
    </location>
    <ligand>
        <name>Zn(2+)</name>
        <dbReference type="ChEBI" id="CHEBI:29105"/>
        <note>catalytic</note>
    </ligand>
</feature>
<feature type="active site" evidence="1">
    <location>
        <position position="161"/>
    </location>
</feature>
<keyword evidence="4" id="KW-1185">Reference proteome</keyword>
<keyword evidence="1" id="KW-0645">Protease</keyword>
<reference evidence="4" key="1">
    <citation type="journal article" date="2019" name="Int. J. Syst. Evol. Microbiol.">
        <title>The Global Catalogue of Microorganisms (GCM) 10K type strain sequencing project: providing services to taxonomists for standard genome sequencing and annotation.</title>
        <authorList>
            <consortium name="The Broad Institute Genomics Platform"/>
            <consortium name="The Broad Institute Genome Sequencing Center for Infectious Disease"/>
            <person name="Wu L."/>
            <person name="Ma J."/>
        </authorList>
    </citation>
    <scope>NUCLEOTIDE SEQUENCE [LARGE SCALE GENOMIC DNA]</scope>
    <source>
        <strain evidence="4">CGMCC 4.7329</strain>
    </source>
</reference>
<protein>
    <recommendedName>
        <fullName evidence="2">Peptidase M12A domain-containing protein</fullName>
    </recommendedName>
</protein>
<keyword evidence="1" id="KW-0862">Zinc</keyword>
<keyword evidence="1" id="KW-0378">Hydrolase</keyword>
<comment type="cofactor">
    <cofactor evidence="1">
        <name>Zn(2+)</name>
        <dbReference type="ChEBI" id="CHEBI:29105"/>
    </cofactor>
    <text evidence="1">Binds 1 zinc ion per subunit.</text>
</comment>
<dbReference type="PANTHER" id="PTHR10127:SF850">
    <property type="entry name" value="METALLOENDOPEPTIDASE"/>
    <property type="match status" value="1"/>
</dbReference>